<feature type="zinc finger region" description="C3H1-type" evidence="5">
    <location>
        <begin position="193"/>
        <end position="220"/>
    </location>
</feature>
<dbReference type="RefSeq" id="XP_018713075.1">
    <property type="nucleotide sequence ID" value="XM_018854627.1"/>
</dbReference>
<dbReference type="GO" id="GO:0008270">
    <property type="term" value="F:zinc ion binding"/>
    <property type="evidence" value="ECO:0007669"/>
    <property type="project" value="UniProtKB-KW"/>
</dbReference>
<dbReference type="Proteomes" id="UP000092555">
    <property type="component" value="Unassembled WGS sequence"/>
</dbReference>
<accession>A0A1A0HEM9</accession>
<dbReference type="PANTHER" id="PTHR12547">
    <property type="entry name" value="CCCH ZINC FINGER/TIS11-RELATED"/>
    <property type="match status" value="1"/>
</dbReference>
<dbReference type="FunFam" id="4.10.1000.10:FF:000001">
    <property type="entry name" value="zinc finger CCCH domain-containing protein 15-like"/>
    <property type="match status" value="1"/>
</dbReference>
<keyword evidence="3 5" id="KW-0863">Zinc-finger</keyword>
<protein>
    <recommendedName>
        <fullName evidence="7">C3H1-type domain-containing protein</fullName>
    </recommendedName>
</protein>
<dbReference type="InterPro" id="IPR036855">
    <property type="entry name" value="Znf_CCCH_sf"/>
</dbReference>
<sequence>MQMLYTSPYGFPREAKYAQYRPPVSALSSPSANSSSSSDSQDDLLPELWLESSPLENYSFLSPETAVLPGSAQPRVTVQQNFPLNPRFLMDHASVFAERDAPRAFESSFLLREESLEYAELLLPNSLLFPVTGGNRTSSKARHEHSGNDSCLPQLYKTELCGSFMKLGTCPYGGKCQFAHGENELKSVERPSNWRSKQCANWARSGSCRYGKRCCFKHGD</sequence>
<dbReference type="Gene3D" id="4.10.1000.10">
    <property type="entry name" value="Zinc finger, CCCH-type"/>
    <property type="match status" value="2"/>
</dbReference>
<name>A0A1A0HEM9_9ASCO</name>
<dbReference type="FunFam" id="4.10.1000.10:FF:000018">
    <property type="entry name" value="Zinc finger protein"/>
    <property type="match status" value="1"/>
</dbReference>
<dbReference type="AlphaFoldDB" id="A0A1A0HEM9"/>
<feature type="compositionally biased region" description="Low complexity" evidence="6">
    <location>
        <begin position="25"/>
        <end position="39"/>
    </location>
</feature>
<dbReference type="STRING" id="869754.A0A1A0HEM9"/>
<dbReference type="OrthoDB" id="410307at2759"/>
<dbReference type="InterPro" id="IPR045877">
    <property type="entry name" value="ZFP36-like"/>
</dbReference>
<dbReference type="PROSITE" id="PS50103">
    <property type="entry name" value="ZF_C3H1"/>
    <property type="match status" value="2"/>
</dbReference>
<dbReference type="SUPFAM" id="SSF90229">
    <property type="entry name" value="CCCH zinc finger"/>
    <property type="match status" value="2"/>
</dbReference>
<evidence type="ECO:0000256" key="6">
    <source>
        <dbReference type="SAM" id="MobiDB-lite"/>
    </source>
</evidence>
<gene>
    <name evidence="8" type="ORF">METBIDRAFT_161636</name>
</gene>
<organism evidence="8 9">
    <name type="scientific">Metschnikowia bicuspidata var. bicuspidata NRRL YB-4993</name>
    <dbReference type="NCBI Taxonomy" id="869754"/>
    <lineage>
        <taxon>Eukaryota</taxon>
        <taxon>Fungi</taxon>
        <taxon>Dikarya</taxon>
        <taxon>Ascomycota</taxon>
        <taxon>Saccharomycotina</taxon>
        <taxon>Pichiomycetes</taxon>
        <taxon>Metschnikowiaceae</taxon>
        <taxon>Metschnikowia</taxon>
    </lineage>
</organism>
<evidence type="ECO:0000259" key="7">
    <source>
        <dbReference type="PROSITE" id="PS50103"/>
    </source>
</evidence>
<dbReference type="GO" id="GO:0010468">
    <property type="term" value="P:regulation of gene expression"/>
    <property type="evidence" value="ECO:0007669"/>
    <property type="project" value="UniProtKB-ARBA"/>
</dbReference>
<keyword evidence="9" id="KW-1185">Reference proteome</keyword>
<dbReference type="GO" id="GO:0006879">
    <property type="term" value="P:intracellular iron ion homeostasis"/>
    <property type="evidence" value="ECO:0007669"/>
    <property type="project" value="UniProtKB-ARBA"/>
</dbReference>
<proteinExistence type="predicted"/>
<evidence type="ECO:0000256" key="1">
    <source>
        <dbReference type="ARBA" id="ARBA00022723"/>
    </source>
</evidence>
<evidence type="ECO:0000313" key="9">
    <source>
        <dbReference type="Proteomes" id="UP000092555"/>
    </source>
</evidence>
<dbReference type="Pfam" id="PF00642">
    <property type="entry name" value="zf-CCCH"/>
    <property type="match status" value="2"/>
</dbReference>
<evidence type="ECO:0000256" key="2">
    <source>
        <dbReference type="ARBA" id="ARBA00022737"/>
    </source>
</evidence>
<comment type="caution">
    <text evidence="8">The sequence shown here is derived from an EMBL/GenBank/DDBJ whole genome shotgun (WGS) entry which is preliminary data.</text>
</comment>
<evidence type="ECO:0000256" key="3">
    <source>
        <dbReference type="ARBA" id="ARBA00022771"/>
    </source>
</evidence>
<dbReference type="SMART" id="SM00356">
    <property type="entry name" value="ZnF_C3H1"/>
    <property type="match status" value="2"/>
</dbReference>
<evidence type="ECO:0000256" key="5">
    <source>
        <dbReference type="PROSITE-ProRule" id="PRU00723"/>
    </source>
</evidence>
<reference evidence="8 9" key="1">
    <citation type="submission" date="2016-05" db="EMBL/GenBank/DDBJ databases">
        <title>Comparative genomics of biotechnologically important yeasts.</title>
        <authorList>
            <consortium name="DOE Joint Genome Institute"/>
            <person name="Riley R."/>
            <person name="Haridas S."/>
            <person name="Wolfe K.H."/>
            <person name="Lopes M.R."/>
            <person name="Hittinger C.T."/>
            <person name="Goker M."/>
            <person name="Salamov A."/>
            <person name="Wisecaver J."/>
            <person name="Long T.M."/>
            <person name="Aerts A.L."/>
            <person name="Barry K."/>
            <person name="Choi C."/>
            <person name="Clum A."/>
            <person name="Coughlan A.Y."/>
            <person name="Deshpande S."/>
            <person name="Douglass A.P."/>
            <person name="Hanson S.J."/>
            <person name="Klenk H.-P."/>
            <person name="LaButti K."/>
            <person name="Lapidus A."/>
            <person name="Lindquist E."/>
            <person name="Lipzen A."/>
            <person name="Meier-kolthoff J.P."/>
            <person name="Ohm R.A."/>
            <person name="Otillar R.P."/>
            <person name="Pangilinan J."/>
            <person name="Peng Y."/>
            <person name="Rokas A."/>
            <person name="Rosa C.A."/>
            <person name="Scheuner C."/>
            <person name="Sibirny A.A."/>
            <person name="Slot J.C."/>
            <person name="Stielow J.B."/>
            <person name="Sun H."/>
            <person name="Kurtzman C.P."/>
            <person name="Blackwell M."/>
            <person name="Grigoriev I.V."/>
            <person name="Jeffries T.W."/>
        </authorList>
    </citation>
    <scope>NUCLEOTIDE SEQUENCE [LARGE SCALE GENOMIC DNA]</scope>
    <source>
        <strain evidence="8 9">NRRL YB-4993</strain>
    </source>
</reference>
<feature type="domain" description="C3H1-type" evidence="7">
    <location>
        <begin position="155"/>
        <end position="183"/>
    </location>
</feature>
<keyword evidence="4 5" id="KW-0862">Zinc</keyword>
<dbReference type="EMBL" id="LXTC01000002">
    <property type="protein sequence ID" value="OBA22579.1"/>
    <property type="molecule type" value="Genomic_DNA"/>
</dbReference>
<evidence type="ECO:0000256" key="4">
    <source>
        <dbReference type="ARBA" id="ARBA00022833"/>
    </source>
</evidence>
<keyword evidence="2" id="KW-0677">Repeat</keyword>
<feature type="domain" description="C3H1-type" evidence="7">
    <location>
        <begin position="193"/>
        <end position="220"/>
    </location>
</feature>
<feature type="zinc finger region" description="C3H1-type" evidence="5">
    <location>
        <begin position="155"/>
        <end position="183"/>
    </location>
</feature>
<dbReference type="GO" id="GO:0003729">
    <property type="term" value="F:mRNA binding"/>
    <property type="evidence" value="ECO:0007669"/>
    <property type="project" value="InterPro"/>
</dbReference>
<evidence type="ECO:0000313" key="8">
    <source>
        <dbReference type="EMBL" id="OBA22579.1"/>
    </source>
</evidence>
<dbReference type="InterPro" id="IPR000571">
    <property type="entry name" value="Znf_CCCH"/>
</dbReference>
<feature type="region of interest" description="Disordered" evidence="6">
    <location>
        <begin position="22"/>
        <end position="43"/>
    </location>
</feature>
<keyword evidence="1 5" id="KW-0479">Metal-binding</keyword>
<dbReference type="GeneID" id="30027603"/>
<dbReference type="PANTHER" id="PTHR12547:SF18">
    <property type="entry name" value="PROTEIN TIS11"/>
    <property type="match status" value="1"/>
</dbReference>